<dbReference type="PROSITE" id="PS51462">
    <property type="entry name" value="NUDIX"/>
    <property type="match status" value="1"/>
</dbReference>
<dbReference type="InterPro" id="IPR000086">
    <property type="entry name" value="NUDIX_hydrolase_dom"/>
</dbReference>
<gene>
    <name evidence="4" type="ORF">GCM10010315_40990</name>
</gene>
<feature type="region of interest" description="Disordered" evidence="2">
    <location>
        <begin position="159"/>
        <end position="184"/>
    </location>
</feature>
<proteinExistence type="predicted"/>
<keyword evidence="1" id="KW-0378">Hydrolase</keyword>
<dbReference type="PANTHER" id="PTHR21340:SF0">
    <property type="entry name" value="BIS(5'-NUCLEOSYL)-TETRAPHOSPHATASE [ASYMMETRICAL]"/>
    <property type="match status" value="1"/>
</dbReference>
<dbReference type="Pfam" id="PF00293">
    <property type="entry name" value="NUDIX"/>
    <property type="match status" value="1"/>
</dbReference>
<evidence type="ECO:0000313" key="5">
    <source>
        <dbReference type="Proteomes" id="UP001500886"/>
    </source>
</evidence>
<organism evidence="4 5">
    <name type="scientific">Streptomyces luteosporeus</name>
    <dbReference type="NCBI Taxonomy" id="173856"/>
    <lineage>
        <taxon>Bacteria</taxon>
        <taxon>Bacillati</taxon>
        <taxon>Actinomycetota</taxon>
        <taxon>Actinomycetes</taxon>
        <taxon>Kitasatosporales</taxon>
        <taxon>Streptomycetaceae</taxon>
        <taxon>Streptomyces</taxon>
    </lineage>
</organism>
<dbReference type="PANTHER" id="PTHR21340">
    <property type="entry name" value="DIADENOSINE 5,5-P1,P4-TETRAPHOSPHATE PYROPHOSPHOHYDROLASE MUTT"/>
    <property type="match status" value="1"/>
</dbReference>
<dbReference type="InterPro" id="IPR020084">
    <property type="entry name" value="NUDIX_hydrolase_CS"/>
</dbReference>
<accession>A0ABN3TXR1</accession>
<name>A0ABN3TXR1_9ACTN</name>
<dbReference type="Gene3D" id="3.90.79.10">
    <property type="entry name" value="Nucleoside Triphosphate Pyrophosphohydrolase"/>
    <property type="match status" value="1"/>
</dbReference>
<dbReference type="SUPFAM" id="SSF55811">
    <property type="entry name" value="Nudix"/>
    <property type="match status" value="1"/>
</dbReference>
<dbReference type="InterPro" id="IPR051325">
    <property type="entry name" value="Nudix_hydrolase_domain"/>
</dbReference>
<dbReference type="Proteomes" id="UP001500886">
    <property type="component" value="Unassembled WGS sequence"/>
</dbReference>
<dbReference type="InterPro" id="IPR015797">
    <property type="entry name" value="NUDIX_hydrolase-like_dom_sf"/>
</dbReference>
<evidence type="ECO:0000256" key="1">
    <source>
        <dbReference type="ARBA" id="ARBA00022801"/>
    </source>
</evidence>
<reference evidence="4 5" key="1">
    <citation type="journal article" date="2019" name="Int. J. Syst. Evol. Microbiol.">
        <title>The Global Catalogue of Microorganisms (GCM) 10K type strain sequencing project: providing services to taxonomists for standard genome sequencing and annotation.</title>
        <authorList>
            <consortium name="The Broad Institute Genomics Platform"/>
            <consortium name="The Broad Institute Genome Sequencing Center for Infectious Disease"/>
            <person name="Wu L."/>
            <person name="Ma J."/>
        </authorList>
    </citation>
    <scope>NUCLEOTIDE SEQUENCE [LARGE SCALE GENOMIC DNA]</scope>
    <source>
        <strain evidence="4 5">JCM 4542</strain>
    </source>
</reference>
<comment type="caution">
    <text evidence="4">The sequence shown here is derived from an EMBL/GenBank/DDBJ whole genome shotgun (WGS) entry which is preliminary data.</text>
</comment>
<evidence type="ECO:0000256" key="2">
    <source>
        <dbReference type="SAM" id="MobiDB-lite"/>
    </source>
</evidence>
<keyword evidence="5" id="KW-1185">Reference proteome</keyword>
<feature type="domain" description="Nudix hydrolase" evidence="3">
    <location>
        <begin position="17"/>
        <end position="145"/>
    </location>
</feature>
<sequence length="184" mass="20498">MTAHPKLPRAEWLASRARILGCAASIVHDSEYRIMLLHTTWSDVWQWPGGGHDDGEDLWQTAVRETFEETGLSMPDQPELLAVDWGLHPEGIPEVLTLFKGPLVDASTVEVKLSDEHDAWRMLTAEQWAPLLPPQQARVLAIATEVLRGRRCPYLREASHLSRRPVAGPGEPQGRESPSRSSGT</sequence>
<evidence type="ECO:0000313" key="4">
    <source>
        <dbReference type="EMBL" id="GAA2720477.1"/>
    </source>
</evidence>
<protein>
    <recommendedName>
        <fullName evidence="3">Nudix hydrolase domain-containing protein</fullName>
    </recommendedName>
</protein>
<dbReference type="RefSeq" id="WP_344436836.1">
    <property type="nucleotide sequence ID" value="NZ_BAAASL010000015.1"/>
</dbReference>
<dbReference type="EMBL" id="BAAASL010000015">
    <property type="protein sequence ID" value="GAA2720477.1"/>
    <property type="molecule type" value="Genomic_DNA"/>
</dbReference>
<dbReference type="PROSITE" id="PS00893">
    <property type="entry name" value="NUDIX_BOX"/>
    <property type="match status" value="1"/>
</dbReference>
<evidence type="ECO:0000259" key="3">
    <source>
        <dbReference type="PROSITE" id="PS51462"/>
    </source>
</evidence>